<feature type="compositionally biased region" description="Basic and acidic residues" evidence="1">
    <location>
        <begin position="183"/>
        <end position="192"/>
    </location>
</feature>
<dbReference type="InterPro" id="IPR011989">
    <property type="entry name" value="ARM-like"/>
</dbReference>
<evidence type="ECO:0008006" key="4">
    <source>
        <dbReference type="Google" id="ProtNLM"/>
    </source>
</evidence>
<proteinExistence type="predicted"/>
<evidence type="ECO:0000256" key="1">
    <source>
        <dbReference type="SAM" id="MobiDB-lite"/>
    </source>
</evidence>
<dbReference type="EMBL" id="HE796683">
    <property type="protein sequence ID" value="CCH00328.1"/>
    <property type="molecule type" value="Genomic_DNA"/>
</dbReference>
<sequence>METPDSFSRPSRLLDTLPTKAIQLRIQLNQQLLAGSCGFDKPIALSFTDDEQQVLRVIATERFTHHTHLRKQAVRALGYQRHVDALDELVRLANATHEEETIRLEAIQATHRLAPAVGLIVMQNLLANGPSMLAPFILRLLSASEQADERALAQQVLSLKKNQSLRQQLTQEQPKRTSPTAPKADRPAKTRS</sequence>
<keyword evidence="3" id="KW-1185">Reference proteome</keyword>
<dbReference type="Proteomes" id="UP000011058">
    <property type="component" value="Chromosome"/>
</dbReference>
<dbReference type="SUPFAM" id="SSF48371">
    <property type="entry name" value="ARM repeat"/>
    <property type="match status" value="1"/>
</dbReference>
<feature type="compositionally biased region" description="Polar residues" evidence="1">
    <location>
        <begin position="163"/>
        <end position="180"/>
    </location>
</feature>
<dbReference type="KEGG" id="fae:FAES_2319"/>
<dbReference type="InterPro" id="IPR016024">
    <property type="entry name" value="ARM-type_fold"/>
</dbReference>
<dbReference type="Gene3D" id="1.25.10.10">
    <property type="entry name" value="Leucine-rich Repeat Variant"/>
    <property type="match status" value="1"/>
</dbReference>
<reference evidence="2 3" key="1">
    <citation type="journal article" date="2012" name="J. Bacteriol.">
        <title>Genome Sequence of Fibrella aestuarina BUZ 2T, a Filamentous Marine Bacterium.</title>
        <authorList>
            <person name="Filippini M."/>
            <person name="Qi W."/>
            <person name="Blom J."/>
            <person name="Goesmann A."/>
            <person name="Smits T.H."/>
            <person name="Bagheri H.C."/>
        </authorList>
    </citation>
    <scope>NUCLEOTIDE SEQUENCE [LARGE SCALE GENOMIC DNA]</scope>
    <source>
        <strain evidence="3">BUZ 2T</strain>
    </source>
</reference>
<gene>
    <name evidence="2" type="ORF">FAES_2319</name>
</gene>
<accession>I0K875</accession>
<dbReference type="OrthoDB" id="953982at2"/>
<organism evidence="2 3">
    <name type="scientific">Fibrella aestuarina BUZ 2</name>
    <dbReference type="NCBI Taxonomy" id="1166018"/>
    <lineage>
        <taxon>Bacteria</taxon>
        <taxon>Pseudomonadati</taxon>
        <taxon>Bacteroidota</taxon>
        <taxon>Cytophagia</taxon>
        <taxon>Cytophagales</taxon>
        <taxon>Spirosomataceae</taxon>
        <taxon>Fibrella</taxon>
    </lineage>
</organism>
<dbReference type="RefSeq" id="WP_015331427.1">
    <property type="nucleotide sequence ID" value="NC_020054.1"/>
</dbReference>
<evidence type="ECO:0000313" key="3">
    <source>
        <dbReference type="Proteomes" id="UP000011058"/>
    </source>
</evidence>
<dbReference type="AlphaFoldDB" id="I0K875"/>
<feature type="region of interest" description="Disordered" evidence="1">
    <location>
        <begin position="163"/>
        <end position="192"/>
    </location>
</feature>
<dbReference type="HOGENOM" id="CLU_1413293_0_0_10"/>
<evidence type="ECO:0000313" key="2">
    <source>
        <dbReference type="EMBL" id="CCH00328.1"/>
    </source>
</evidence>
<name>I0K875_9BACT</name>
<protein>
    <recommendedName>
        <fullName evidence="4">HEAT repeat domain-containing protein</fullName>
    </recommendedName>
</protein>